<dbReference type="AlphaFoldDB" id="A0A0B0N5N7"/>
<sequence>MVLHPKLGNYHVKTLPKGSTGCSLQYPHQRWRYNSPCLSSSTSLFLELLWLARYFSR</sequence>
<proteinExistence type="predicted"/>
<organism evidence="1 2">
    <name type="scientific">Gossypium arboreum</name>
    <name type="common">Tree cotton</name>
    <name type="synonym">Gossypium nanking</name>
    <dbReference type="NCBI Taxonomy" id="29729"/>
    <lineage>
        <taxon>Eukaryota</taxon>
        <taxon>Viridiplantae</taxon>
        <taxon>Streptophyta</taxon>
        <taxon>Embryophyta</taxon>
        <taxon>Tracheophyta</taxon>
        <taxon>Spermatophyta</taxon>
        <taxon>Magnoliopsida</taxon>
        <taxon>eudicotyledons</taxon>
        <taxon>Gunneridae</taxon>
        <taxon>Pentapetalae</taxon>
        <taxon>rosids</taxon>
        <taxon>malvids</taxon>
        <taxon>Malvales</taxon>
        <taxon>Malvaceae</taxon>
        <taxon>Malvoideae</taxon>
        <taxon>Gossypium</taxon>
    </lineage>
</organism>
<gene>
    <name evidence="1" type="ORF">F383_35202</name>
</gene>
<dbReference type="EMBL" id="JRRC01486596">
    <property type="protein sequence ID" value="KHG07992.1"/>
    <property type="molecule type" value="Genomic_DNA"/>
</dbReference>
<evidence type="ECO:0000313" key="1">
    <source>
        <dbReference type="EMBL" id="KHG07992.1"/>
    </source>
</evidence>
<keyword evidence="2" id="KW-1185">Reference proteome</keyword>
<name>A0A0B0N5N7_GOSAR</name>
<reference evidence="2" key="1">
    <citation type="submission" date="2014-09" db="EMBL/GenBank/DDBJ databases">
        <authorList>
            <person name="Mudge J."/>
            <person name="Ramaraj T."/>
            <person name="Lindquist I.E."/>
            <person name="Bharti A.K."/>
            <person name="Sundararajan A."/>
            <person name="Cameron C.T."/>
            <person name="Woodward J.E."/>
            <person name="May G.D."/>
            <person name="Brubaker C."/>
            <person name="Broadhvest J."/>
            <person name="Wilkins T.A."/>
        </authorList>
    </citation>
    <scope>NUCLEOTIDE SEQUENCE</scope>
    <source>
        <strain evidence="2">cv. AKA8401</strain>
    </source>
</reference>
<comment type="caution">
    <text evidence="1">The sequence shown here is derived from an EMBL/GenBank/DDBJ whole genome shotgun (WGS) entry which is preliminary data.</text>
</comment>
<evidence type="ECO:0000313" key="2">
    <source>
        <dbReference type="Proteomes" id="UP000032142"/>
    </source>
</evidence>
<dbReference type="Proteomes" id="UP000032142">
    <property type="component" value="Unassembled WGS sequence"/>
</dbReference>
<protein>
    <submittedName>
        <fullName evidence="1">Uncharacterized protein</fullName>
    </submittedName>
</protein>
<accession>A0A0B0N5N7</accession>